<protein>
    <submittedName>
        <fullName evidence="2">Uncharacterized protein</fullName>
    </submittedName>
</protein>
<evidence type="ECO:0000256" key="1">
    <source>
        <dbReference type="SAM" id="Phobius"/>
    </source>
</evidence>
<organism evidence="2 3">
    <name type="scientific">Microvirga subterranea</name>
    <dbReference type="NCBI Taxonomy" id="186651"/>
    <lineage>
        <taxon>Bacteria</taxon>
        <taxon>Pseudomonadati</taxon>
        <taxon>Pseudomonadota</taxon>
        <taxon>Alphaproteobacteria</taxon>
        <taxon>Hyphomicrobiales</taxon>
        <taxon>Methylobacteriaceae</taxon>
        <taxon>Microvirga</taxon>
    </lineage>
</organism>
<accession>A0A370HC68</accession>
<dbReference type="Proteomes" id="UP000254925">
    <property type="component" value="Unassembled WGS sequence"/>
</dbReference>
<keyword evidence="3" id="KW-1185">Reference proteome</keyword>
<feature type="transmembrane region" description="Helical" evidence="1">
    <location>
        <begin position="21"/>
        <end position="40"/>
    </location>
</feature>
<comment type="caution">
    <text evidence="2">The sequence shown here is derived from an EMBL/GenBank/DDBJ whole genome shotgun (WGS) entry which is preliminary data.</text>
</comment>
<evidence type="ECO:0000313" key="3">
    <source>
        <dbReference type="Proteomes" id="UP000254925"/>
    </source>
</evidence>
<keyword evidence="1" id="KW-0812">Transmembrane</keyword>
<proteinExistence type="predicted"/>
<keyword evidence="1" id="KW-0472">Membrane</keyword>
<name>A0A370HC68_9HYPH</name>
<dbReference type="EMBL" id="QQBB01000016">
    <property type="protein sequence ID" value="RDI52260.1"/>
    <property type="molecule type" value="Genomic_DNA"/>
</dbReference>
<dbReference type="AlphaFoldDB" id="A0A370HC68"/>
<keyword evidence="1" id="KW-1133">Transmembrane helix</keyword>
<sequence>MTDAPGRQSRQDRRKDADLMFWYWLPLVGASFGILGWLSGS</sequence>
<gene>
    <name evidence="2" type="ORF">DES45_11624</name>
</gene>
<reference evidence="2 3" key="1">
    <citation type="submission" date="2018-07" db="EMBL/GenBank/DDBJ databases">
        <title>Genomic Encyclopedia of Type Strains, Phase IV (KMG-IV): sequencing the most valuable type-strain genomes for metagenomic binning, comparative biology and taxonomic classification.</title>
        <authorList>
            <person name="Goeker M."/>
        </authorList>
    </citation>
    <scope>NUCLEOTIDE SEQUENCE [LARGE SCALE GENOMIC DNA]</scope>
    <source>
        <strain evidence="2 3">DSM 14364</strain>
    </source>
</reference>
<evidence type="ECO:0000313" key="2">
    <source>
        <dbReference type="EMBL" id="RDI52260.1"/>
    </source>
</evidence>